<protein>
    <submittedName>
        <fullName evidence="2">Uncharacterized protein</fullName>
    </submittedName>
</protein>
<evidence type="ECO:0000313" key="2">
    <source>
        <dbReference type="EMBL" id="TCJ16086.1"/>
    </source>
</evidence>
<feature type="transmembrane region" description="Helical" evidence="1">
    <location>
        <begin position="54"/>
        <end position="73"/>
    </location>
</feature>
<dbReference type="EMBL" id="SJZB01000020">
    <property type="protein sequence ID" value="TCJ16086.1"/>
    <property type="molecule type" value="Genomic_DNA"/>
</dbReference>
<comment type="caution">
    <text evidence="2">The sequence shown here is derived from an EMBL/GenBank/DDBJ whole genome shotgun (WGS) entry which is preliminary data.</text>
</comment>
<proteinExistence type="predicted"/>
<gene>
    <name evidence="2" type="ORF">EZJ19_05695</name>
</gene>
<name>A0A4R1BFW2_9PROT</name>
<keyword evidence="1" id="KW-1133">Transmembrane helix</keyword>
<keyword evidence="1" id="KW-0812">Transmembrane</keyword>
<evidence type="ECO:0000256" key="1">
    <source>
        <dbReference type="SAM" id="Phobius"/>
    </source>
</evidence>
<feature type="transmembrane region" description="Helical" evidence="1">
    <location>
        <begin position="85"/>
        <end position="105"/>
    </location>
</feature>
<keyword evidence="3" id="KW-1185">Reference proteome</keyword>
<organism evidence="2 3">
    <name type="scientific">Parasulfuritortus cantonensis</name>
    <dbReference type="NCBI Taxonomy" id="2528202"/>
    <lineage>
        <taxon>Bacteria</taxon>
        <taxon>Pseudomonadati</taxon>
        <taxon>Pseudomonadota</taxon>
        <taxon>Betaproteobacteria</taxon>
        <taxon>Nitrosomonadales</taxon>
        <taxon>Thiobacillaceae</taxon>
        <taxon>Parasulfuritortus</taxon>
    </lineage>
</organism>
<evidence type="ECO:0000313" key="3">
    <source>
        <dbReference type="Proteomes" id="UP000295443"/>
    </source>
</evidence>
<accession>A0A4R1BFW2</accession>
<dbReference type="AlphaFoldDB" id="A0A4R1BFW2"/>
<keyword evidence="1" id="KW-0472">Membrane</keyword>
<sequence>MTAQEAPETGLPDPLARFRNWRAFLYVAVLLNGLFIWGMWGSVADPKVAIWTKAISWLPFNVIATVLYLVFMAKTGGPDRSGRRSPGGVFHALLCLAMIAANWLAMVVA</sequence>
<reference evidence="2 3" key="1">
    <citation type="submission" date="2019-03" db="EMBL/GenBank/DDBJ databases">
        <title>Genome sequence of Thiobacillaceae bacterium LSR1, a sulfur-oxidizing bacterium isolated from freshwater sediment.</title>
        <authorList>
            <person name="Li S."/>
        </authorList>
    </citation>
    <scope>NUCLEOTIDE SEQUENCE [LARGE SCALE GENOMIC DNA]</scope>
    <source>
        <strain evidence="2 3">LSR1</strain>
    </source>
</reference>
<feature type="transmembrane region" description="Helical" evidence="1">
    <location>
        <begin position="23"/>
        <end position="42"/>
    </location>
</feature>
<dbReference type="Proteomes" id="UP000295443">
    <property type="component" value="Unassembled WGS sequence"/>
</dbReference>
<dbReference type="RefSeq" id="WP_131445361.1">
    <property type="nucleotide sequence ID" value="NZ_SJZB01000020.1"/>
</dbReference>